<organism evidence="9">
    <name type="scientific">candidate division WWE3 bacterium</name>
    <dbReference type="NCBI Taxonomy" id="2053526"/>
    <lineage>
        <taxon>Bacteria</taxon>
        <taxon>Katanobacteria</taxon>
    </lineage>
</organism>
<evidence type="ECO:0000256" key="4">
    <source>
        <dbReference type="ARBA" id="ARBA00023157"/>
    </source>
</evidence>
<feature type="site" description="Deprotonates C-terminal active site Cys" evidence="6">
    <location>
        <position position="6"/>
    </location>
</feature>
<evidence type="ECO:0000313" key="9">
    <source>
        <dbReference type="EMBL" id="HGW29416.1"/>
    </source>
</evidence>
<evidence type="ECO:0000259" key="8">
    <source>
        <dbReference type="PROSITE" id="PS51352"/>
    </source>
</evidence>
<sequence>MYELIDFYADWCGPCVKMEPIFAEVEPMFEGKIAFKRVDVEADPDKAAKFNVLGIPTFAVLKDGQEVDRKTGAMPKEVLVSWLKSFVH</sequence>
<dbReference type="AlphaFoldDB" id="A0A7C4XI07"/>
<dbReference type="GO" id="GO:0005737">
    <property type="term" value="C:cytoplasm"/>
    <property type="evidence" value="ECO:0007669"/>
    <property type="project" value="TreeGrafter"/>
</dbReference>
<dbReference type="InterPro" id="IPR013766">
    <property type="entry name" value="Thioredoxin_domain"/>
</dbReference>
<evidence type="ECO:0000256" key="3">
    <source>
        <dbReference type="ARBA" id="ARBA00022982"/>
    </source>
</evidence>
<dbReference type="InterPro" id="IPR017937">
    <property type="entry name" value="Thioredoxin_CS"/>
</dbReference>
<proteinExistence type="inferred from homology"/>
<keyword evidence="4 7" id="KW-1015">Disulfide bond</keyword>
<dbReference type="CDD" id="cd02947">
    <property type="entry name" value="TRX_family"/>
    <property type="match status" value="1"/>
</dbReference>
<feature type="domain" description="Thioredoxin" evidence="8">
    <location>
        <begin position="1"/>
        <end position="88"/>
    </location>
</feature>
<keyword evidence="2" id="KW-0813">Transport</keyword>
<accession>A0A7C4XI07</accession>
<dbReference type="PRINTS" id="PR00421">
    <property type="entry name" value="THIOREDOXIN"/>
</dbReference>
<dbReference type="SUPFAM" id="SSF52833">
    <property type="entry name" value="Thioredoxin-like"/>
    <property type="match status" value="1"/>
</dbReference>
<dbReference type="PIRSF" id="PIRSF000077">
    <property type="entry name" value="Thioredoxin"/>
    <property type="match status" value="1"/>
</dbReference>
<evidence type="ECO:0000256" key="7">
    <source>
        <dbReference type="PIRSR" id="PIRSR000077-4"/>
    </source>
</evidence>
<feature type="active site" description="Nucleophile" evidence="6">
    <location>
        <position position="15"/>
    </location>
</feature>
<feature type="site" description="Contributes to redox potential value" evidence="6">
    <location>
        <position position="13"/>
    </location>
</feature>
<dbReference type="EMBL" id="DSRT01000034">
    <property type="protein sequence ID" value="HGW29416.1"/>
    <property type="molecule type" value="Genomic_DNA"/>
</dbReference>
<dbReference type="InterPro" id="IPR005746">
    <property type="entry name" value="Thioredoxin"/>
</dbReference>
<feature type="active site" description="Nucleophile" evidence="6">
    <location>
        <position position="12"/>
    </location>
</feature>
<dbReference type="Gene3D" id="3.40.30.10">
    <property type="entry name" value="Glutaredoxin"/>
    <property type="match status" value="1"/>
</dbReference>
<reference evidence="9" key="1">
    <citation type="journal article" date="2020" name="mSystems">
        <title>Genome- and Community-Level Interaction Insights into Carbon Utilization and Element Cycling Functions of Hydrothermarchaeota in Hydrothermal Sediment.</title>
        <authorList>
            <person name="Zhou Z."/>
            <person name="Liu Y."/>
            <person name="Xu W."/>
            <person name="Pan J."/>
            <person name="Luo Z.H."/>
            <person name="Li M."/>
        </authorList>
    </citation>
    <scope>NUCLEOTIDE SEQUENCE [LARGE SCALE GENOMIC DNA]</scope>
    <source>
        <strain evidence="9">SpSt-417</strain>
    </source>
</reference>
<dbReference type="InterPro" id="IPR036249">
    <property type="entry name" value="Thioredoxin-like_sf"/>
</dbReference>
<comment type="caution">
    <text evidence="9">The sequence shown here is derived from an EMBL/GenBank/DDBJ whole genome shotgun (WGS) entry which is preliminary data.</text>
</comment>
<name>A0A7C4XI07_UNCKA</name>
<protein>
    <submittedName>
        <fullName evidence="9">Thioredoxin</fullName>
    </submittedName>
</protein>
<dbReference type="PROSITE" id="PS51352">
    <property type="entry name" value="THIOREDOXIN_2"/>
    <property type="match status" value="1"/>
</dbReference>
<keyword evidence="5 7" id="KW-0676">Redox-active center</keyword>
<dbReference type="PROSITE" id="PS00194">
    <property type="entry name" value="THIOREDOXIN_1"/>
    <property type="match status" value="1"/>
</dbReference>
<feature type="disulfide bond" description="Redox-active" evidence="7">
    <location>
        <begin position="12"/>
        <end position="15"/>
    </location>
</feature>
<evidence type="ECO:0000256" key="5">
    <source>
        <dbReference type="ARBA" id="ARBA00023284"/>
    </source>
</evidence>
<dbReference type="GO" id="GO:0015035">
    <property type="term" value="F:protein-disulfide reductase activity"/>
    <property type="evidence" value="ECO:0007669"/>
    <property type="project" value="InterPro"/>
</dbReference>
<dbReference type="PANTHER" id="PTHR45663:SF11">
    <property type="entry name" value="GEO12009P1"/>
    <property type="match status" value="1"/>
</dbReference>
<feature type="site" description="Contributes to redox potential value" evidence="6">
    <location>
        <position position="14"/>
    </location>
</feature>
<dbReference type="PANTHER" id="PTHR45663">
    <property type="entry name" value="GEO12009P1"/>
    <property type="match status" value="1"/>
</dbReference>
<evidence type="ECO:0000256" key="2">
    <source>
        <dbReference type="ARBA" id="ARBA00022448"/>
    </source>
</evidence>
<evidence type="ECO:0000256" key="1">
    <source>
        <dbReference type="ARBA" id="ARBA00008987"/>
    </source>
</evidence>
<gene>
    <name evidence="9" type="ORF">ENR63_00610</name>
</gene>
<evidence type="ECO:0000256" key="6">
    <source>
        <dbReference type="PIRSR" id="PIRSR000077-1"/>
    </source>
</evidence>
<keyword evidence="3" id="KW-0249">Electron transport</keyword>
<comment type="similarity">
    <text evidence="1">Belongs to the thioredoxin family.</text>
</comment>
<dbReference type="Pfam" id="PF00085">
    <property type="entry name" value="Thioredoxin"/>
    <property type="match status" value="1"/>
</dbReference>